<dbReference type="PANTHER" id="PTHR32305">
    <property type="match status" value="1"/>
</dbReference>
<accession>A0A233S7I9</accession>
<feature type="compositionally biased region" description="Basic and acidic residues" evidence="2">
    <location>
        <begin position="2139"/>
        <end position="2151"/>
    </location>
</feature>
<feature type="region of interest" description="Disordered" evidence="2">
    <location>
        <begin position="312"/>
        <end position="338"/>
    </location>
</feature>
<dbReference type="OrthoDB" id="291011at2"/>
<evidence type="ECO:0000256" key="2">
    <source>
        <dbReference type="SAM" id="MobiDB-lite"/>
    </source>
</evidence>
<evidence type="ECO:0000313" key="5">
    <source>
        <dbReference type="Proteomes" id="UP000215483"/>
    </source>
</evidence>
<dbReference type="InterPro" id="IPR050708">
    <property type="entry name" value="T6SS_VgrG/RHS"/>
</dbReference>
<dbReference type="NCBIfam" id="TIGR01643">
    <property type="entry name" value="YD_repeat_2x"/>
    <property type="match status" value="2"/>
</dbReference>
<proteinExistence type="predicted"/>
<dbReference type="InterPro" id="IPR006530">
    <property type="entry name" value="YD"/>
</dbReference>
<gene>
    <name evidence="4" type="ORF">BEK98_29315</name>
</gene>
<dbReference type="Pfam" id="PF05593">
    <property type="entry name" value="RHS_repeat"/>
    <property type="match status" value="2"/>
</dbReference>
<dbReference type="Gene3D" id="2.180.10.10">
    <property type="entry name" value="RHS repeat-associated core"/>
    <property type="match status" value="1"/>
</dbReference>
<feature type="region of interest" description="Disordered" evidence="2">
    <location>
        <begin position="2133"/>
        <end position="2158"/>
    </location>
</feature>
<evidence type="ECO:0000313" key="4">
    <source>
        <dbReference type="EMBL" id="OXY91613.1"/>
    </source>
</evidence>
<dbReference type="PANTHER" id="PTHR32305:SF17">
    <property type="entry name" value="TRNA NUCLEASE WAPA"/>
    <property type="match status" value="1"/>
</dbReference>
<dbReference type="RefSeq" id="WP_094219834.1">
    <property type="nucleotide sequence ID" value="NZ_MCGQ01000028.1"/>
</dbReference>
<dbReference type="Pfam" id="PF07591">
    <property type="entry name" value="PT-HINT"/>
    <property type="match status" value="1"/>
</dbReference>
<dbReference type="PROSITE" id="PS50818">
    <property type="entry name" value="INTEIN_C_TER"/>
    <property type="match status" value="1"/>
</dbReference>
<evidence type="ECO:0000256" key="1">
    <source>
        <dbReference type="ARBA" id="ARBA00022737"/>
    </source>
</evidence>
<feature type="compositionally biased region" description="Polar residues" evidence="2">
    <location>
        <begin position="1623"/>
        <end position="1640"/>
    </location>
</feature>
<dbReference type="Pfam" id="PF25023">
    <property type="entry name" value="TEN_YD-shell"/>
    <property type="match status" value="1"/>
</dbReference>
<dbReference type="Gene3D" id="2.170.16.10">
    <property type="entry name" value="Hedgehog/Intein (Hint) domain"/>
    <property type="match status" value="1"/>
</dbReference>
<name>A0A233S7I9_STRDA</name>
<keyword evidence="1" id="KW-0677">Repeat</keyword>
<dbReference type="InterPro" id="IPR022385">
    <property type="entry name" value="Rhs_assc_core"/>
</dbReference>
<feature type="region of interest" description="Disordered" evidence="2">
    <location>
        <begin position="1980"/>
        <end position="2001"/>
    </location>
</feature>
<feature type="compositionally biased region" description="Polar residues" evidence="2">
    <location>
        <begin position="1881"/>
        <end position="1893"/>
    </location>
</feature>
<dbReference type="SMART" id="SM00306">
    <property type="entry name" value="HintN"/>
    <property type="match status" value="1"/>
</dbReference>
<feature type="region of interest" description="Disordered" evidence="2">
    <location>
        <begin position="1881"/>
        <end position="1912"/>
    </location>
</feature>
<feature type="domain" description="Hint" evidence="3">
    <location>
        <begin position="2116"/>
        <end position="2218"/>
    </location>
</feature>
<evidence type="ECO:0000259" key="3">
    <source>
        <dbReference type="SMART" id="SM00306"/>
    </source>
</evidence>
<feature type="compositionally biased region" description="Polar residues" evidence="2">
    <location>
        <begin position="314"/>
        <end position="338"/>
    </location>
</feature>
<dbReference type="InterPro" id="IPR030934">
    <property type="entry name" value="Intein_C"/>
</dbReference>
<reference evidence="4 5" key="1">
    <citation type="submission" date="2016-07" db="EMBL/GenBank/DDBJ databases">
        <title>Draft genome of Streptomyces diastatochromogenes.</title>
        <authorList>
            <person name="Podduturi R."/>
            <person name="Lukassen M.B."/>
            <person name="Clausen N."/>
            <person name="Nielsen J.L."/>
            <person name="Jorgensen N.O."/>
        </authorList>
    </citation>
    <scope>NUCLEOTIDE SEQUENCE [LARGE SCALE GENOMIC DNA]</scope>
    <source>
        <strain evidence="4 5">DSM 40608</strain>
    </source>
</reference>
<dbReference type="SUPFAM" id="SSF51294">
    <property type="entry name" value="Hedgehog/intein (Hint) domain"/>
    <property type="match status" value="1"/>
</dbReference>
<dbReference type="EMBL" id="MCGQ01000028">
    <property type="protein sequence ID" value="OXY91613.1"/>
    <property type="molecule type" value="Genomic_DNA"/>
</dbReference>
<dbReference type="InterPro" id="IPR056823">
    <property type="entry name" value="TEN-like_YD-shell"/>
</dbReference>
<protein>
    <recommendedName>
        <fullName evidence="3">Hint domain-containing protein</fullName>
    </recommendedName>
</protein>
<sequence>MAWTTGWRSGRATRVARRVRRTAVISTGTLVLGLLPAGVAVAASPEHRHVSAPAAPHDKRIPFTHATPKRGPARKGFKHFDPAGHAKLPAPGSAEVTLPVAAASTRLTARATQVRAGHTPVLLAAGAGTRPAATAVTEAQRVRVTVLDQKAAHAAGVHGLLFTLQRTRPGGGKVALRVDDSSFRYAFGGDFAARLHLVQLPACALTTPKLAKCQVQAPVRTAPGTPLSAQVSVPGAAVAASSAVGSARSATASSGAMVVMAATSGTSGSAGDYSATSLSPGGSWSTSGNTGAFTYSYPISVPPATGGAVPNVDLSYSSSSQDARTEGTNNQSSWLGDGWSSTENYVERTYKSCKDDSSSGAPKNDGDQCWAGQILTLSLNGKSTDIVYDDSTKTFHPADDSATTKIEDLTNATNGTANGEYFKVTEGGVQYFFGLNRLPGWSSGKDETKSVWTEPVYHAHGGVSDCPDSTDFASTSCTLGYRFNLDYAVDTHGNATAWYYSPETGYYGADVKDTAVSYIRGGTLSRIDYGMTSSTVYSGTAPAQILFDTAERCIPGTPSGNTCADSQFTAANAAYWPDVPVDLNCTSGSTNCTNHGPSFWSRKRLTTITTQIQVGGATKQVDKYSFTESFPDGGDHAPTLWLDSVQHTGLDTLGGATGSTSTPTVSFDPPLQLPNRVGTIPQMPLMYHDRIQTVTSETGAETTVTYDRPDCSSAPASDPNDPTDAAAQTFASTNTLSCFPVYWTPTGQPAPWMDWFYRYKVSSVVTEDKHNSYQDGTQPELETDYAYKGNPGWHHDDNELVKAKNRTWGQFRGYPEVDVTTGDPNVFHKTNGAQVHDQKTLTKTYYFLGMNGDTLPGGKTRSVPALTSQDGATSVADDNALAGQTFETDTYTSATGSLDKAVVSVPTVIGPTASRNRSGLPDLTAQMVRPAKSLTRQSVSYGWRKTEADTFYNTTLGKSTTGMAVQADDRGETADSDNVAKCTYTRYLTGSPDTLVLPAETITTAQDCSSAGATPSGTLIADTRTSYDTNGFAYDGDGQQNPALPKLGDVTLVQKASSASGATGTAFVDQTATRYDSYGRATKATRTPNSTSPDGKSLAQTVLTSYTPASGALPTSNTTITQVTPGVDCSTVTVSSKDCQLTTATLDPARALPTAKTDAAGLLTSLTYDALGRLTAVWLPNEVKANSAPANMTYTYSLSQSAPSVVASNSLLDSGSYQTSETLYDAMLRPLQVQATGENSSTEVSDTQYDSHGWTVSTNNAYAVGGNPGNALISVSQVSLPDTTVTDYDGQGRADLVTEEHDGAKTWATTTAYTGDRTTVLPPKGGVASSKVVNARGQTTELDQYTSAPSLSGSAASGFTTTGGTTSATTYGYTAAGQQHQVTGPDKSVWTFDYDLLGRKKSQTDPDAGGSSYGYDDAGNLTSATDAKKVELDYTYDLLGRKLTATDKSKSNFQFASWAYDTLRIGLPTSSTRYVQGTTGGYTVATTGYTTLGKPTGTKITLPASEAPLPSTYTTTYTYSTNDQLLKTQADPRTQGLNNETITYDRDALGNPARTSSSINTYVDATVYTNYAEPSKVTFGASTNPAWATYSYDDQTRRLTDRLVERTQAPGPTVDDTKYSYDASGNPTSTTDQQSETGNTVTDQQCYSYDTLDRLTDAWTANDNCAANPPTSSTLTTSPGSYWQSFSYDAIGNRHQSVDHAIGSSGTTSTTTYTDGCTTNCTPTGAQPHTLTATTGGTNPTNFVYDADGNLHTRTPTTGPGQSLSWDDEGHLAEVDTTGSSPTATKYLYDADGNQLIRRDPAQTTLFAGDTEIVVNTGVTPNVLLGALRTYTHGGAAGQPVAVRSSLSGGGLKYLFTDPHGTAALAMDATTQQVARQQYTPYGQQRSSANTTAWPDPTRSYLGKPQDTSTGYTDIGARKYDPTLGQFISADPILETTSPQQLGGYTYAADNPVASSDPSGLESCYPHFCSGSNGTYGTYKSHNDPESSDYDGTSYDAPGDEGSLPPMKLLKSFNRAHPIPTVRMMARYGTYRADLSPLRNVELYFRERCNGEDLLWTSSCQGFQQFYHHWDDIKHVPSNPCEAISLCQSLGDLAAGMAGGGLEGLEEEAVLEGVPFCSFDPRTPVLMAGRKTKPIGKIKPGDRVEAADPHTGRHQGSRKVLARLVHHDDDLVDITVQTAPGHSSIIHTTSHHPFWDDTDHTWVPAGHLKTDHVLNTATNGHVRILTVRARPGAADMYNLTVQQLHTYYVLAGTTPILVHNSNGCPTSIALGLTETEDNPFSLADFADRTGAKMYTDWPQDSSWMTTVRNSLAPKSSTQIHFNLDGIEDPVGLAESQKGVASPDPGDYTAWELAQIKAAPASAQARVTWYSDGEVVGNPFSGG</sequence>
<dbReference type="Proteomes" id="UP000215483">
    <property type="component" value="Unassembled WGS sequence"/>
</dbReference>
<feature type="region of interest" description="Disordered" evidence="2">
    <location>
        <begin position="705"/>
        <end position="724"/>
    </location>
</feature>
<feature type="region of interest" description="Disordered" evidence="2">
    <location>
        <begin position="1606"/>
        <end position="1640"/>
    </location>
</feature>
<keyword evidence="5" id="KW-1185">Reference proteome</keyword>
<dbReference type="InterPro" id="IPR031325">
    <property type="entry name" value="RHS_repeat"/>
</dbReference>
<dbReference type="NCBIfam" id="TIGR03696">
    <property type="entry name" value="Rhs_assc_core"/>
    <property type="match status" value="1"/>
</dbReference>
<dbReference type="CDD" id="cd00081">
    <property type="entry name" value="Hint"/>
    <property type="match status" value="1"/>
</dbReference>
<organism evidence="4 5">
    <name type="scientific">Streptomyces diastatochromogenes</name>
    <dbReference type="NCBI Taxonomy" id="42236"/>
    <lineage>
        <taxon>Bacteria</taxon>
        <taxon>Bacillati</taxon>
        <taxon>Actinomycetota</taxon>
        <taxon>Actinomycetes</taxon>
        <taxon>Kitasatosporales</taxon>
        <taxon>Streptomycetaceae</taxon>
        <taxon>Streptomyces</taxon>
    </lineage>
</organism>
<dbReference type="InterPro" id="IPR003587">
    <property type="entry name" value="Hint_dom_N"/>
</dbReference>
<comment type="caution">
    <text evidence="4">The sequence shown here is derived from an EMBL/GenBank/DDBJ whole genome shotgun (WGS) entry which is preliminary data.</text>
</comment>
<dbReference type="InterPro" id="IPR036844">
    <property type="entry name" value="Hint_dom_sf"/>
</dbReference>
<dbReference type="NCBIfam" id="TIGR01443">
    <property type="entry name" value="intein_Cterm"/>
    <property type="match status" value="1"/>
</dbReference>